<evidence type="ECO:0000313" key="2">
    <source>
        <dbReference type="EMBL" id="QTA85176.1"/>
    </source>
</evidence>
<dbReference type="Proteomes" id="UP000663722">
    <property type="component" value="Chromosome"/>
</dbReference>
<sequence>MKQLKIMIVLIAFLALALVVPYVANAQDCTAQINTGVWYHWTSYKGGKLYNTGAFKFTGTYEQGGDELRVIQYGDKDKETRYLRGKHGRNWFAIYNPKSGERWETSKTSCKGKVMTGAIWVNGKVKYTFTLDTGRTR</sequence>
<dbReference type="AlphaFoldDB" id="A0A975BGX7"/>
<keyword evidence="1" id="KW-0732">Signal</keyword>
<dbReference type="EMBL" id="CP061800">
    <property type="protein sequence ID" value="QTA85176.1"/>
    <property type="molecule type" value="Genomic_DNA"/>
</dbReference>
<organism evidence="2 3">
    <name type="scientific">Desulfonema magnum</name>
    <dbReference type="NCBI Taxonomy" id="45655"/>
    <lineage>
        <taxon>Bacteria</taxon>
        <taxon>Pseudomonadati</taxon>
        <taxon>Thermodesulfobacteriota</taxon>
        <taxon>Desulfobacteria</taxon>
        <taxon>Desulfobacterales</taxon>
        <taxon>Desulfococcaceae</taxon>
        <taxon>Desulfonema</taxon>
    </lineage>
</organism>
<proteinExistence type="predicted"/>
<reference evidence="2" key="1">
    <citation type="journal article" date="2021" name="Microb. Physiol.">
        <title>Proteogenomic Insights into the Physiology of Marine, Sulfate-Reducing, Filamentous Desulfonema limicola and Desulfonema magnum.</title>
        <authorList>
            <person name="Schnaars V."/>
            <person name="Wohlbrand L."/>
            <person name="Scheve S."/>
            <person name="Hinrichs C."/>
            <person name="Reinhardt R."/>
            <person name="Rabus R."/>
        </authorList>
    </citation>
    <scope>NUCLEOTIDE SEQUENCE</scope>
    <source>
        <strain evidence="2">4be13</strain>
    </source>
</reference>
<feature type="chain" id="PRO_5036787465" evidence="1">
    <location>
        <begin position="27"/>
        <end position="137"/>
    </location>
</feature>
<name>A0A975BGX7_9BACT</name>
<accession>A0A975BGX7</accession>
<dbReference type="KEGG" id="dmm:dnm_011810"/>
<evidence type="ECO:0000256" key="1">
    <source>
        <dbReference type="SAM" id="SignalP"/>
    </source>
</evidence>
<gene>
    <name evidence="2" type="ORF">dnm_011810</name>
</gene>
<feature type="signal peptide" evidence="1">
    <location>
        <begin position="1"/>
        <end position="26"/>
    </location>
</feature>
<dbReference type="RefSeq" id="WP_207681335.1">
    <property type="nucleotide sequence ID" value="NZ_CP061800.1"/>
</dbReference>
<keyword evidence="3" id="KW-1185">Reference proteome</keyword>
<evidence type="ECO:0000313" key="3">
    <source>
        <dbReference type="Proteomes" id="UP000663722"/>
    </source>
</evidence>
<protein>
    <submittedName>
        <fullName evidence="2">Uncharacterized protein</fullName>
    </submittedName>
</protein>